<dbReference type="RefSeq" id="WP_090074778.1">
    <property type="nucleotide sequence ID" value="NZ_FOVR01000012.1"/>
</dbReference>
<dbReference type="AlphaFoldDB" id="A0A1I5JTK3"/>
<dbReference type="Gene3D" id="3.40.1190.20">
    <property type="match status" value="1"/>
</dbReference>
<dbReference type="GO" id="GO:0016301">
    <property type="term" value="F:kinase activity"/>
    <property type="evidence" value="ECO:0007669"/>
    <property type="project" value="UniProtKB-KW"/>
</dbReference>
<sequence length="309" mass="31969">MTSDSQKPILFVGALTEDSIFRVSGFSSGSGKFIAERATRNAAGMASSAATAAARIGGKATLWASVGDDASGKELIKDLQSEGVDCGLVRTVIGGKSARAIIIVDETGERWIVVDYDPVTQSSPEGLPTNDFSQFKAVMCDVRWPGAAALALDAARDAGAMAILDADVAPRDVLLDLAKRATHLIASEPGASLLCDRKSSPENAVTALNDRYGVVVCVTAGGDGTYWCPAQGGPVRHVAGPKVEVVDTLAAGDIFHGAIAQALCEGQPMEDAIRFASSAAALKCTVFGGRLGAPGRAETIKLMEETYHG</sequence>
<accession>A0A1I5JTK3</accession>
<keyword evidence="1" id="KW-0808">Transferase</keyword>
<dbReference type="InterPro" id="IPR002173">
    <property type="entry name" value="Carboh/pur_kinase_PfkB_CS"/>
</dbReference>
<dbReference type="PANTHER" id="PTHR10584">
    <property type="entry name" value="SUGAR KINASE"/>
    <property type="match status" value="1"/>
</dbReference>
<dbReference type="GO" id="GO:0005829">
    <property type="term" value="C:cytosol"/>
    <property type="evidence" value="ECO:0007669"/>
    <property type="project" value="TreeGrafter"/>
</dbReference>
<evidence type="ECO:0000256" key="1">
    <source>
        <dbReference type="ARBA" id="ARBA00022679"/>
    </source>
</evidence>
<dbReference type="InterPro" id="IPR011611">
    <property type="entry name" value="PfkB_dom"/>
</dbReference>
<keyword evidence="2 4" id="KW-0418">Kinase</keyword>
<dbReference type="STRING" id="655353.SAMN04488056_11292"/>
<dbReference type="OrthoDB" id="9795789at2"/>
<proteinExistence type="predicted"/>
<dbReference type="Proteomes" id="UP000199236">
    <property type="component" value="Unassembled WGS sequence"/>
</dbReference>
<dbReference type="SUPFAM" id="SSF53613">
    <property type="entry name" value="Ribokinase-like"/>
    <property type="match status" value="1"/>
</dbReference>
<dbReference type="PROSITE" id="PS00584">
    <property type="entry name" value="PFKB_KINASES_2"/>
    <property type="match status" value="1"/>
</dbReference>
<dbReference type="Pfam" id="PF00294">
    <property type="entry name" value="PfkB"/>
    <property type="match status" value="1"/>
</dbReference>
<evidence type="ECO:0000259" key="3">
    <source>
        <dbReference type="Pfam" id="PF00294"/>
    </source>
</evidence>
<feature type="domain" description="Carbohydrate kinase PfkB" evidence="3">
    <location>
        <begin position="9"/>
        <end position="292"/>
    </location>
</feature>
<keyword evidence="5" id="KW-1185">Reference proteome</keyword>
<dbReference type="PANTHER" id="PTHR10584:SF157">
    <property type="entry name" value="SULFOFRUCTOSE KINASE"/>
    <property type="match status" value="1"/>
</dbReference>
<evidence type="ECO:0000313" key="4">
    <source>
        <dbReference type="EMBL" id="SFO76108.1"/>
    </source>
</evidence>
<gene>
    <name evidence="4" type="ORF">SAMN04488056_11292</name>
</gene>
<reference evidence="4 5" key="1">
    <citation type="submission" date="2016-10" db="EMBL/GenBank/DDBJ databases">
        <authorList>
            <person name="de Groot N.N."/>
        </authorList>
    </citation>
    <scope>NUCLEOTIDE SEQUENCE [LARGE SCALE GENOMIC DNA]</scope>
    <source>
        <strain evidence="4 5">CGMCC 1.9157</strain>
    </source>
</reference>
<dbReference type="InterPro" id="IPR029056">
    <property type="entry name" value="Ribokinase-like"/>
</dbReference>
<name>A0A1I5JTK3_9HYPH</name>
<protein>
    <submittedName>
        <fullName evidence="4">Sugar or nucleoside kinase, ribokinase family</fullName>
    </submittedName>
</protein>
<dbReference type="EMBL" id="FOVR01000012">
    <property type="protein sequence ID" value="SFO76108.1"/>
    <property type="molecule type" value="Genomic_DNA"/>
</dbReference>
<organism evidence="4 5">
    <name type="scientific">Cohaesibacter marisflavi</name>
    <dbReference type="NCBI Taxonomy" id="655353"/>
    <lineage>
        <taxon>Bacteria</taxon>
        <taxon>Pseudomonadati</taxon>
        <taxon>Pseudomonadota</taxon>
        <taxon>Alphaproteobacteria</taxon>
        <taxon>Hyphomicrobiales</taxon>
        <taxon>Cohaesibacteraceae</taxon>
    </lineage>
</organism>
<evidence type="ECO:0000313" key="5">
    <source>
        <dbReference type="Proteomes" id="UP000199236"/>
    </source>
</evidence>
<evidence type="ECO:0000256" key="2">
    <source>
        <dbReference type="ARBA" id="ARBA00022777"/>
    </source>
</evidence>